<evidence type="ECO:0008006" key="3">
    <source>
        <dbReference type="Google" id="ProtNLM"/>
    </source>
</evidence>
<name>A0A0C9X130_9AGAR</name>
<dbReference type="Proteomes" id="UP000054477">
    <property type="component" value="Unassembled WGS sequence"/>
</dbReference>
<keyword evidence="2" id="KW-1185">Reference proteome</keyword>
<dbReference type="EMBL" id="KN838557">
    <property type="protein sequence ID" value="KIK05795.1"/>
    <property type="molecule type" value="Genomic_DNA"/>
</dbReference>
<dbReference type="CDD" id="cd18186">
    <property type="entry name" value="BTB_POZ_ZBTB_KLHL-like"/>
    <property type="match status" value="1"/>
</dbReference>
<sequence length="457" mass="51323">MITPPLTPPIAGFEEMLGCSIFSTPPSPKIWSVHGSMYDRDGGCMSARKASKNSISQTWISSWRTCLEARGNLPDNFSIHNHPALNFLLESQIRLSRFIRQMIPVDTDFRSAAEAQVTSGPWVIDCLPPSTSIKSSGIPFHTELLRKLLLSSCTAAHFNLNRASFGVPADNKQPPRPQKFGIDFWMRASTFPMFFKKTPWLIHSHPHHTRETKIKPMAADQETKSHESMAEAKDTGLRRDSTFYQDAVVFRVEGTLFKVPRRGFESGSEVFATMFTLPSVLGGAKEGQTAETPIILEGIKEDDFRSLLHLMYPIGPGDPDVPRNGLISALHLATMWDLKDVHPSLRHCKNRIDASAPEFRRKSHPGKTRNGAQLVAEWATDKLDWETTARLFFVQKQILGNPEVCSGNHAKNCYYCGRNNQSVCCIQNANREVCKVHELLREVFEGELRGMEVVETT</sequence>
<dbReference type="OrthoDB" id="2593747at2759"/>
<dbReference type="InterPro" id="IPR011333">
    <property type="entry name" value="SKP1/BTB/POZ_sf"/>
</dbReference>
<dbReference type="Gene3D" id="3.30.710.10">
    <property type="entry name" value="Potassium Channel Kv1.1, Chain A"/>
    <property type="match status" value="1"/>
</dbReference>
<evidence type="ECO:0000313" key="2">
    <source>
        <dbReference type="Proteomes" id="UP000054477"/>
    </source>
</evidence>
<protein>
    <recommendedName>
        <fullName evidence="3">BTB domain-containing protein</fullName>
    </recommendedName>
</protein>
<gene>
    <name evidence="1" type="ORF">K443DRAFT_130215</name>
</gene>
<dbReference type="AlphaFoldDB" id="A0A0C9X130"/>
<evidence type="ECO:0000313" key="1">
    <source>
        <dbReference type="EMBL" id="KIK05795.1"/>
    </source>
</evidence>
<dbReference type="HOGENOM" id="CLU_598596_0_0_1"/>
<reference evidence="2" key="2">
    <citation type="submission" date="2015-01" db="EMBL/GenBank/DDBJ databases">
        <title>Evolutionary Origins and Diversification of the Mycorrhizal Mutualists.</title>
        <authorList>
            <consortium name="DOE Joint Genome Institute"/>
            <consortium name="Mycorrhizal Genomics Consortium"/>
            <person name="Kohler A."/>
            <person name="Kuo A."/>
            <person name="Nagy L.G."/>
            <person name="Floudas D."/>
            <person name="Copeland A."/>
            <person name="Barry K.W."/>
            <person name="Cichocki N."/>
            <person name="Veneault-Fourrey C."/>
            <person name="LaButti K."/>
            <person name="Lindquist E.A."/>
            <person name="Lipzen A."/>
            <person name="Lundell T."/>
            <person name="Morin E."/>
            <person name="Murat C."/>
            <person name="Riley R."/>
            <person name="Ohm R."/>
            <person name="Sun H."/>
            <person name="Tunlid A."/>
            <person name="Henrissat B."/>
            <person name="Grigoriev I.V."/>
            <person name="Hibbett D.S."/>
            <person name="Martin F."/>
        </authorList>
    </citation>
    <scope>NUCLEOTIDE SEQUENCE [LARGE SCALE GENOMIC DNA]</scope>
    <source>
        <strain evidence="2">LaAM-08-1</strain>
    </source>
</reference>
<accession>A0A0C9X130</accession>
<organism evidence="1 2">
    <name type="scientific">Laccaria amethystina LaAM-08-1</name>
    <dbReference type="NCBI Taxonomy" id="1095629"/>
    <lineage>
        <taxon>Eukaryota</taxon>
        <taxon>Fungi</taxon>
        <taxon>Dikarya</taxon>
        <taxon>Basidiomycota</taxon>
        <taxon>Agaricomycotina</taxon>
        <taxon>Agaricomycetes</taxon>
        <taxon>Agaricomycetidae</taxon>
        <taxon>Agaricales</taxon>
        <taxon>Agaricineae</taxon>
        <taxon>Hydnangiaceae</taxon>
        <taxon>Laccaria</taxon>
    </lineage>
</organism>
<proteinExistence type="predicted"/>
<dbReference type="SUPFAM" id="SSF54695">
    <property type="entry name" value="POZ domain"/>
    <property type="match status" value="1"/>
</dbReference>
<reference evidence="1 2" key="1">
    <citation type="submission" date="2014-04" db="EMBL/GenBank/DDBJ databases">
        <authorList>
            <consortium name="DOE Joint Genome Institute"/>
            <person name="Kuo A."/>
            <person name="Kohler A."/>
            <person name="Nagy L.G."/>
            <person name="Floudas D."/>
            <person name="Copeland A."/>
            <person name="Barry K.W."/>
            <person name="Cichocki N."/>
            <person name="Veneault-Fourrey C."/>
            <person name="LaButti K."/>
            <person name="Lindquist E.A."/>
            <person name="Lipzen A."/>
            <person name="Lundell T."/>
            <person name="Morin E."/>
            <person name="Murat C."/>
            <person name="Sun H."/>
            <person name="Tunlid A."/>
            <person name="Henrissat B."/>
            <person name="Grigoriev I.V."/>
            <person name="Hibbett D.S."/>
            <person name="Martin F."/>
            <person name="Nordberg H.P."/>
            <person name="Cantor M.N."/>
            <person name="Hua S.X."/>
        </authorList>
    </citation>
    <scope>NUCLEOTIDE SEQUENCE [LARGE SCALE GENOMIC DNA]</scope>
    <source>
        <strain evidence="1 2">LaAM-08-1</strain>
    </source>
</reference>